<dbReference type="GO" id="GO:0006508">
    <property type="term" value="P:proteolysis"/>
    <property type="evidence" value="ECO:0007669"/>
    <property type="project" value="InterPro"/>
</dbReference>
<dbReference type="Pfam" id="PF18998">
    <property type="entry name" value="Flg_new_2"/>
    <property type="match status" value="1"/>
</dbReference>
<name>A0A0Q4B2J1_9BACT</name>
<sequence length="989" mass="106173">MAPNPEDKVERALLTGELPPYVRRGADRVGVAIRYAGNASPAIVAQELARLGLRDVKVDEYFRTAYAAMPPDAALRVAALPWVLSVCHQPAPAESYNYQGRILGRACVLNTSPSLGGRGLLGKGVRIGIWDSNVTPHVDFGQRVHLQEYEVEGDHGIHVTGTVLGAGIKDPDAQGMAPLAQSWNYNFNVQKNGYTHSGRWPMPTARLIFTDDGGVLNPYSAEQSSTLKFLPADPKMKVRVRFVRIPKASLLGKSRLQLRWKYQTAYAYAVELDNIQVVKEILAPVKIHYEAIPIGAATFNLLNDDGSLARENITAQEVVQGQIPRPVEVVPASGYSLLSWDDGATDATMTSLKPVYTDATRRAALADAGKVLVTLASVPEEGGDCQIGGVPAQQQWVSRGDNLGSIVAVPKAGYRFVKWVDNGDTQASRTLRSLSENTRLVAAFARNDGRVAEFTVEDEDGSLLPGVAIALAGLNLTSGADGKAKIAGQLPYGDYRYVATLSGFLQEEGIISLSEYSASITVVMRRPATVNFTVTDTQGNPLVGARVQVGSGVKNTGGNGQVQFQLPRGPHGYIALHTGYQMVESMLTVGTLAPIHHAVELERLYKATFTVKHAAGPLPNAKLEIGGQTLRTNAAGVAMIELLGNQNYPYKAEKVGYQQRTGILHVGAADASELVVLESTKHDVVVAVTDGFRMLGNATITLGGQQQATDANGKANYRLPAGEYSYTVQHADYNSANGNLTVQGKTTVQVTLSGERTITFKVTDGVRPLPTAEFTLLDGNDVLPLAADGTATKRLAPGSYRYQASLLGYAEVRSSVAVTNRDTTVAVILRKTHTVRFTVQDANGPVYDATIGIDGKDIVTDASGSATVELPNGVYPFTVRATGYEEFVGNITMKDADVDRAVELNPTFRVVFTVKSGAKNIQDAKIQISNQTLQTDSFGEALINLPNGTYTYSVAKSGFRTEEGQVKVEGAAVAVEVQLKRSTVWYSEC</sequence>
<keyword evidence="3" id="KW-1185">Reference proteome</keyword>
<dbReference type="SUPFAM" id="SSF52743">
    <property type="entry name" value="Subtilisin-like"/>
    <property type="match status" value="1"/>
</dbReference>
<dbReference type="STRING" id="1702214.AL399_01605"/>
<feature type="domain" description="Bacterial repeat" evidence="1">
    <location>
        <begin position="374"/>
        <end position="447"/>
    </location>
</feature>
<dbReference type="EMBL" id="LIIK01000004">
    <property type="protein sequence ID" value="KQM09487.1"/>
    <property type="molecule type" value="Genomic_DNA"/>
</dbReference>
<dbReference type="InterPro" id="IPR044060">
    <property type="entry name" value="Bacterial_rp_domain"/>
</dbReference>
<dbReference type="PATRIC" id="fig|1702214.3.peg.1917"/>
<dbReference type="InterPro" id="IPR008969">
    <property type="entry name" value="CarboxyPept-like_regulatory"/>
</dbReference>
<dbReference type="Proteomes" id="UP000054172">
    <property type="component" value="Unassembled WGS sequence"/>
</dbReference>
<organism evidence="2 3">
    <name type="scientific">Candidatus [Bacteroides] periocalifornicus</name>
    <dbReference type="NCBI Taxonomy" id="1702214"/>
    <lineage>
        <taxon>Bacteria</taxon>
        <taxon>Pseudomonadati</taxon>
        <taxon>Bacteroidota</taxon>
    </lineage>
</organism>
<reference evidence="2" key="1">
    <citation type="submission" date="2015-08" db="EMBL/GenBank/DDBJ databases">
        <title>Candidatus Bacteriodes Periocalifornicus.</title>
        <authorList>
            <person name="McLean J.S."/>
            <person name="Kelley S."/>
        </authorList>
    </citation>
    <scope>NUCLEOTIDE SEQUENCE [LARGE SCALE GENOMIC DNA]</scope>
    <source>
        <strain evidence="2">12B</strain>
    </source>
</reference>
<dbReference type="AlphaFoldDB" id="A0A0Q4B2J1"/>
<gene>
    <name evidence="2" type="ORF">AL399_01605</name>
</gene>
<dbReference type="Gene3D" id="3.40.50.200">
    <property type="entry name" value="Peptidase S8/S53 domain"/>
    <property type="match status" value="1"/>
</dbReference>
<dbReference type="Gene3D" id="2.60.40.1120">
    <property type="entry name" value="Carboxypeptidase-like, regulatory domain"/>
    <property type="match status" value="3"/>
</dbReference>
<evidence type="ECO:0000259" key="1">
    <source>
        <dbReference type="Pfam" id="PF18998"/>
    </source>
</evidence>
<accession>A0A0Q4B2J1</accession>
<proteinExistence type="predicted"/>
<dbReference type="InterPro" id="IPR036852">
    <property type="entry name" value="Peptidase_S8/S53_dom_sf"/>
</dbReference>
<dbReference type="GO" id="GO:0004252">
    <property type="term" value="F:serine-type endopeptidase activity"/>
    <property type="evidence" value="ECO:0007669"/>
    <property type="project" value="InterPro"/>
</dbReference>
<protein>
    <recommendedName>
        <fullName evidence="1">Bacterial repeat domain-containing protein</fullName>
    </recommendedName>
</protein>
<comment type="caution">
    <text evidence="2">The sequence shown here is derived from an EMBL/GenBank/DDBJ whole genome shotgun (WGS) entry which is preliminary data.</text>
</comment>
<evidence type="ECO:0000313" key="2">
    <source>
        <dbReference type="EMBL" id="KQM09487.1"/>
    </source>
</evidence>
<evidence type="ECO:0000313" key="3">
    <source>
        <dbReference type="Proteomes" id="UP000054172"/>
    </source>
</evidence>
<dbReference type="SUPFAM" id="SSF49464">
    <property type="entry name" value="Carboxypeptidase regulatory domain-like"/>
    <property type="match status" value="1"/>
</dbReference>